<feature type="non-terminal residue" evidence="2">
    <location>
        <position position="372"/>
    </location>
</feature>
<comment type="caution">
    <text evidence="2">The sequence shown here is derived from an EMBL/GenBank/DDBJ whole genome shotgun (WGS) entry which is preliminary data.</text>
</comment>
<feature type="compositionally biased region" description="Low complexity" evidence="1">
    <location>
        <begin position="29"/>
        <end position="39"/>
    </location>
</feature>
<dbReference type="AlphaFoldDB" id="A0A9W8GBR7"/>
<protein>
    <submittedName>
        <fullName evidence="2">Uncharacterized protein</fullName>
    </submittedName>
</protein>
<gene>
    <name evidence="2" type="ORF">IWW39_006440</name>
</gene>
<reference evidence="2" key="1">
    <citation type="submission" date="2022-07" db="EMBL/GenBank/DDBJ databases">
        <title>Phylogenomic reconstructions and comparative analyses of Kickxellomycotina fungi.</title>
        <authorList>
            <person name="Reynolds N.K."/>
            <person name="Stajich J.E."/>
            <person name="Barry K."/>
            <person name="Grigoriev I.V."/>
            <person name="Crous P."/>
            <person name="Smith M.E."/>
        </authorList>
    </citation>
    <scope>NUCLEOTIDE SEQUENCE</scope>
    <source>
        <strain evidence="2">CBS 109367</strain>
    </source>
</reference>
<sequence>MGTVVRPATPRPDRSSKGKNAEAVDAATNSSNEPSSSSSRAFVAEQAVGPIANTIDSVQPTVPISNGVWSGSEVATQADESYARSNVGHGAMLIDAGSQPGEPSAADTIMQDVEQPAMDAAMQDIEQLTAEMVVDEAEPFVAGAAIQDAEMLNIASTSHVVVPAVTDMVVEYVEPHMTDMAVVGAEPFVADAAMQDAEMFNIASTSRVVVPPTATDVEMEAVAPAGLGIEVEEGPQMDADTGTRREKPLAAGDAATQNEEPGNGDANASLGFHNGLAASTPFVDPSVVANMPPGLGINGTAEMPLVNPDNGLDMPPELSSGPVANAMLLSVGTAANVLPDLGVNGAAEAPPVNSGTTEDPHTAVHGNDRVAH</sequence>
<proteinExistence type="predicted"/>
<evidence type="ECO:0000313" key="3">
    <source>
        <dbReference type="Proteomes" id="UP001151516"/>
    </source>
</evidence>
<dbReference type="Proteomes" id="UP001151516">
    <property type="component" value="Unassembled WGS sequence"/>
</dbReference>
<evidence type="ECO:0000313" key="2">
    <source>
        <dbReference type="EMBL" id="KAJ2680315.1"/>
    </source>
</evidence>
<feature type="region of interest" description="Disordered" evidence="1">
    <location>
        <begin position="232"/>
        <end position="265"/>
    </location>
</feature>
<feature type="region of interest" description="Disordered" evidence="1">
    <location>
        <begin position="1"/>
        <end position="42"/>
    </location>
</feature>
<feature type="compositionally biased region" description="Basic and acidic residues" evidence="1">
    <location>
        <begin position="11"/>
        <end position="22"/>
    </location>
</feature>
<feature type="compositionally biased region" description="Basic and acidic residues" evidence="1">
    <location>
        <begin position="358"/>
        <end position="372"/>
    </location>
</feature>
<name>A0A9W8GBR7_9FUNG</name>
<organism evidence="2 3">
    <name type="scientific">Coemansia spiralis</name>
    <dbReference type="NCBI Taxonomy" id="417178"/>
    <lineage>
        <taxon>Eukaryota</taxon>
        <taxon>Fungi</taxon>
        <taxon>Fungi incertae sedis</taxon>
        <taxon>Zoopagomycota</taxon>
        <taxon>Kickxellomycotina</taxon>
        <taxon>Kickxellomycetes</taxon>
        <taxon>Kickxellales</taxon>
        <taxon>Kickxellaceae</taxon>
        <taxon>Coemansia</taxon>
    </lineage>
</organism>
<accession>A0A9W8GBR7</accession>
<keyword evidence="3" id="KW-1185">Reference proteome</keyword>
<dbReference type="EMBL" id="JANBTX010000772">
    <property type="protein sequence ID" value="KAJ2680315.1"/>
    <property type="molecule type" value="Genomic_DNA"/>
</dbReference>
<feature type="region of interest" description="Disordered" evidence="1">
    <location>
        <begin position="348"/>
        <end position="372"/>
    </location>
</feature>
<evidence type="ECO:0000256" key="1">
    <source>
        <dbReference type="SAM" id="MobiDB-lite"/>
    </source>
</evidence>